<dbReference type="Pfam" id="PF01418">
    <property type="entry name" value="HTH_6"/>
    <property type="match status" value="1"/>
</dbReference>
<dbReference type="InterPro" id="IPR047640">
    <property type="entry name" value="RpiR-like"/>
</dbReference>
<dbReference type="PANTHER" id="PTHR30514:SF17">
    <property type="entry name" value="HTH-TYPE TRANSCRIPTIONAL REGULATOR MURR"/>
    <property type="match status" value="1"/>
</dbReference>
<dbReference type="Gene3D" id="3.40.50.10490">
    <property type="entry name" value="Glucose-6-phosphate isomerase like protein, domain 1"/>
    <property type="match status" value="1"/>
</dbReference>
<dbReference type="Proteomes" id="UP001224392">
    <property type="component" value="Unassembled WGS sequence"/>
</dbReference>
<dbReference type="InterPro" id="IPR000281">
    <property type="entry name" value="HTH_RpiR"/>
</dbReference>
<keyword evidence="3" id="KW-0804">Transcription</keyword>
<accession>A0ABQ6LZC0</accession>
<dbReference type="CDD" id="cd05013">
    <property type="entry name" value="SIS_RpiR"/>
    <property type="match status" value="1"/>
</dbReference>
<name>A0ABQ6LZC0_9GAMM</name>
<proteinExistence type="predicted"/>
<evidence type="ECO:0000256" key="1">
    <source>
        <dbReference type="ARBA" id="ARBA00023015"/>
    </source>
</evidence>
<protein>
    <submittedName>
        <fullName evidence="6">MurR/RpiR family transcriptional regulator</fullName>
    </submittedName>
</protein>
<sequence length="258" mass="27390">MTCLIKIRSLRENMSANEKKLADFVLENTGLIRDYSSQQLASAVGISQSSVVKFSQKLGYRGYPDLKMAIYESLSHEVTSTTNTAAGGASLRQKNAEELLFGLKQEAIETTVALNSKEKFDQAAGALRRAERVQVFGAGLSGLAARSLAYHLMLTGKAVVNEAEVLVQLAQADGLGKGGVFVVISETGEDSDAVALTQRAKSAGATVIAICRCGTSPVSLLSDIVLEALVDRGQTNLSSLLLAAAQQHLVDILVSRFN</sequence>
<dbReference type="InterPro" id="IPR036388">
    <property type="entry name" value="WH-like_DNA-bd_sf"/>
</dbReference>
<dbReference type="Gene3D" id="1.10.10.10">
    <property type="entry name" value="Winged helix-like DNA-binding domain superfamily/Winged helix DNA-binding domain"/>
    <property type="match status" value="1"/>
</dbReference>
<dbReference type="PANTHER" id="PTHR30514">
    <property type="entry name" value="GLUCOKINASE"/>
    <property type="match status" value="1"/>
</dbReference>
<keyword evidence="1" id="KW-0805">Transcription regulation</keyword>
<evidence type="ECO:0000259" key="4">
    <source>
        <dbReference type="PROSITE" id="PS51071"/>
    </source>
</evidence>
<evidence type="ECO:0000259" key="5">
    <source>
        <dbReference type="PROSITE" id="PS51464"/>
    </source>
</evidence>
<dbReference type="PROSITE" id="PS51071">
    <property type="entry name" value="HTH_RPIR"/>
    <property type="match status" value="1"/>
</dbReference>
<dbReference type="InterPro" id="IPR009057">
    <property type="entry name" value="Homeodomain-like_sf"/>
</dbReference>
<feature type="domain" description="SIS" evidence="5">
    <location>
        <begin position="123"/>
        <end position="258"/>
    </location>
</feature>
<keyword evidence="2" id="KW-0238">DNA-binding</keyword>
<keyword evidence="7" id="KW-1185">Reference proteome</keyword>
<evidence type="ECO:0000313" key="7">
    <source>
        <dbReference type="Proteomes" id="UP001224392"/>
    </source>
</evidence>
<reference evidence="6 7" key="1">
    <citation type="submission" date="2023-04" db="EMBL/GenBank/DDBJ databases">
        <title>Marinobulbifer ophiurae gen. nov., sp. Nov., isolate from tissue of brittle star Ophioplocus japonicus.</title>
        <authorList>
            <person name="Kawano K."/>
            <person name="Sawayama S."/>
            <person name="Nakagawa S."/>
        </authorList>
    </citation>
    <scope>NUCLEOTIDE SEQUENCE [LARGE SCALE GENOMIC DNA]</scope>
    <source>
        <strain evidence="6 7">NKW57</strain>
    </source>
</reference>
<evidence type="ECO:0000313" key="6">
    <source>
        <dbReference type="EMBL" id="GMG87422.1"/>
    </source>
</evidence>
<gene>
    <name evidence="6" type="ORF">MNKW57_17430</name>
</gene>
<evidence type="ECO:0000256" key="3">
    <source>
        <dbReference type="ARBA" id="ARBA00023163"/>
    </source>
</evidence>
<feature type="domain" description="HTH rpiR-type" evidence="4">
    <location>
        <begin position="1"/>
        <end position="77"/>
    </location>
</feature>
<dbReference type="InterPro" id="IPR046348">
    <property type="entry name" value="SIS_dom_sf"/>
</dbReference>
<dbReference type="InterPro" id="IPR035472">
    <property type="entry name" value="RpiR-like_SIS"/>
</dbReference>
<dbReference type="PROSITE" id="PS51464">
    <property type="entry name" value="SIS"/>
    <property type="match status" value="1"/>
</dbReference>
<dbReference type="SUPFAM" id="SSF53697">
    <property type="entry name" value="SIS domain"/>
    <property type="match status" value="1"/>
</dbReference>
<evidence type="ECO:0000256" key="2">
    <source>
        <dbReference type="ARBA" id="ARBA00023125"/>
    </source>
</evidence>
<dbReference type="RefSeq" id="WP_285764051.1">
    <property type="nucleotide sequence ID" value="NZ_BSYJ01000003.1"/>
</dbReference>
<dbReference type="EMBL" id="BSYJ01000003">
    <property type="protein sequence ID" value="GMG87422.1"/>
    <property type="molecule type" value="Genomic_DNA"/>
</dbReference>
<dbReference type="SUPFAM" id="SSF46689">
    <property type="entry name" value="Homeodomain-like"/>
    <property type="match status" value="1"/>
</dbReference>
<dbReference type="Pfam" id="PF01380">
    <property type="entry name" value="SIS"/>
    <property type="match status" value="1"/>
</dbReference>
<comment type="caution">
    <text evidence="6">The sequence shown here is derived from an EMBL/GenBank/DDBJ whole genome shotgun (WGS) entry which is preliminary data.</text>
</comment>
<organism evidence="6 7">
    <name type="scientific">Biformimicrobium ophioploci</name>
    <dbReference type="NCBI Taxonomy" id="3036711"/>
    <lineage>
        <taxon>Bacteria</taxon>
        <taxon>Pseudomonadati</taxon>
        <taxon>Pseudomonadota</taxon>
        <taxon>Gammaproteobacteria</taxon>
        <taxon>Cellvibrionales</taxon>
        <taxon>Microbulbiferaceae</taxon>
        <taxon>Biformimicrobium</taxon>
    </lineage>
</organism>
<dbReference type="InterPro" id="IPR001347">
    <property type="entry name" value="SIS_dom"/>
</dbReference>